<gene>
    <name evidence="2" type="ORF">AQS8620_02435</name>
</gene>
<evidence type="ECO:0000313" key="2">
    <source>
        <dbReference type="EMBL" id="SLN55453.1"/>
    </source>
</evidence>
<feature type="region of interest" description="Disordered" evidence="1">
    <location>
        <begin position="1"/>
        <end position="62"/>
    </location>
</feature>
<dbReference type="SUPFAM" id="SSF48613">
    <property type="entry name" value="Heme oxygenase-like"/>
    <property type="match status" value="1"/>
</dbReference>
<dbReference type="AlphaFoldDB" id="A0A1Y5T4A8"/>
<accession>A0A1Y5T4A8</accession>
<feature type="region of interest" description="Disordered" evidence="1">
    <location>
        <begin position="237"/>
        <end position="267"/>
    </location>
</feature>
<dbReference type="Gene3D" id="1.20.910.10">
    <property type="entry name" value="Heme oxygenase-like"/>
    <property type="match status" value="1"/>
</dbReference>
<evidence type="ECO:0000313" key="3">
    <source>
        <dbReference type="Proteomes" id="UP000193862"/>
    </source>
</evidence>
<name>A0A1Y5T4A8_9RHOB</name>
<dbReference type="Proteomes" id="UP000193862">
    <property type="component" value="Unassembled WGS sequence"/>
</dbReference>
<proteinExistence type="predicted"/>
<keyword evidence="3" id="KW-1185">Reference proteome</keyword>
<evidence type="ECO:0008006" key="4">
    <source>
        <dbReference type="Google" id="ProtNLM"/>
    </source>
</evidence>
<reference evidence="2 3" key="1">
    <citation type="submission" date="2017-03" db="EMBL/GenBank/DDBJ databases">
        <authorList>
            <person name="Afonso C.L."/>
            <person name="Miller P.J."/>
            <person name="Scott M.A."/>
            <person name="Spackman E."/>
            <person name="Goraichik I."/>
            <person name="Dimitrov K.M."/>
            <person name="Suarez D.L."/>
            <person name="Swayne D.E."/>
        </authorList>
    </citation>
    <scope>NUCLEOTIDE SEQUENCE [LARGE SCALE GENOMIC DNA]</scope>
    <source>
        <strain evidence="2 3">CECT 8620</strain>
    </source>
</reference>
<organism evidence="2 3">
    <name type="scientific">Aquimixticola soesokkakensis</name>
    <dbReference type="NCBI Taxonomy" id="1519096"/>
    <lineage>
        <taxon>Bacteria</taxon>
        <taxon>Pseudomonadati</taxon>
        <taxon>Pseudomonadota</taxon>
        <taxon>Alphaproteobacteria</taxon>
        <taxon>Rhodobacterales</taxon>
        <taxon>Paracoccaceae</taxon>
        <taxon>Aquimixticola</taxon>
    </lineage>
</organism>
<protein>
    <recommendedName>
        <fullName evidence="4">Heme oxygenase</fullName>
    </recommendedName>
</protein>
<dbReference type="InterPro" id="IPR016084">
    <property type="entry name" value="Haem_Oase-like_multi-hlx"/>
</dbReference>
<dbReference type="EMBL" id="FWFS01000009">
    <property type="protein sequence ID" value="SLN55453.1"/>
    <property type="molecule type" value="Genomic_DNA"/>
</dbReference>
<evidence type="ECO:0000256" key="1">
    <source>
        <dbReference type="SAM" id="MobiDB-lite"/>
    </source>
</evidence>
<sequence length="267" mass="28911">MTGRTVGSRLEAAHEGRYRRPSAPEATVKKSENGGAILTNKTIHDLQPASPEPRARRDAAQTEATFRHRLRRETAVQHAQTEDAFAPFMADPQPHLAWFLAAQRAGLVAVFDSREVASTPGCTALMAQLTDRLDADLAQLGARCVATPPDSGLDPLAVDYLVLGSRLGTEVMRRQLWPQDTGALPPSYFLGGDARDLWRAHCSALDAIAPQSPRAERVIFDSRRGFALFHRAALAQRTPSPRPAPSGAHPIELQGPRGAAAHLRDAS</sequence>